<protein>
    <submittedName>
        <fullName evidence="2">AAA family ATPase</fullName>
    </submittedName>
</protein>
<keyword evidence="3" id="KW-1185">Reference proteome</keyword>
<evidence type="ECO:0000313" key="3">
    <source>
        <dbReference type="Proteomes" id="UP000544122"/>
    </source>
</evidence>
<dbReference type="RefSeq" id="WP_171582242.1">
    <property type="nucleotide sequence ID" value="NZ_JAAVLX010000009.1"/>
</dbReference>
<sequence>MHAAQAETADREAPPEFADAEEKPLASQLARFSVDERFGAFRTLVSGLPRLEHLNPLDAFHFLLNLANNHGLSGGPGSETALEIEKIIGDAISSGCDGAGIDVERGAIEIPSEAFQALQSWDRILANVDRQSLARQFTRAATEILRLASPQATPNEWQQLVDNVHEMGERHGLSVKVVQTLMAAATVAPPDHRPMEESRPKAPNFGSALPTVENLGELPPGNEPDDYGSVSPIREAGVIATKALELTYFDECGAYANKQWILKGIIARGETSAWIAPPGAGKSALLTEIAVHCAAHIDWRGHRAKVECGVVVLALERGDLFKRRLRVYHQRDELAGLPIAVADAIIDLLNPSCVEIIVSTVRAAEQQFGREVGLIILDTYAKGIAASGGDEDKARDQNRAAANLRNIHAQLNVHIALVGHTGKDENRGARGSNAHVGDVDVMVQISGETIKVAQVIKGNDQPERAVAKFKLEPFELGRDEDGEPITTAIVTTEFADELTSASAADSGKKKPTLKPIPRAALRALHECIADGAASRPVDEHVPAGVTGVTMKVWRSRLEKLSIINAKGNPREQFSRIHVTLKNAGLICIWEDVVWPVT</sequence>
<name>A0A7Y4LXZ9_9BRAD</name>
<dbReference type="Gene3D" id="3.40.50.300">
    <property type="entry name" value="P-loop containing nucleotide triphosphate hydrolases"/>
    <property type="match status" value="1"/>
</dbReference>
<feature type="region of interest" description="Disordered" evidence="1">
    <location>
        <begin position="189"/>
        <end position="226"/>
    </location>
</feature>
<dbReference type="EMBL" id="JAAVLX010000009">
    <property type="protein sequence ID" value="NOJ43018.1"/>
    <property type="molecule type" value="Genomic_DNA"/>
</dbReference>
<dbReference type="InterPro" id="IPR027417">
    <property type="entry name" value="P-loop_NTPase"/>
</dbReference>
<proteinExistence type="predicted"/>
<comment type="caution">
    <text evidence="2">The sequence shown here is derived from an EMBL/GenBank/DDBJ whole genome shotgun (WGS) entry which is preliminary data.</text>
</comment>
<evidence type="ECO:0000256" key="1">
    <source>
        <dbReference type="SAM" id="MobiDB-lite"/>
    </source>
</evidence>
<dbReference type="Proteomes" id="UP000544122">
    <property type="component" value="Unassembled WGS sequence"/>
</dbReference>
<evidence type="ECO:0000313" key="2">
    <source>
        <dbReference type="EMBL" id="NOJ43018.1"/>
    </source>
</evidence>
<dbReference type="Pfam" id="PF13481">
    <property type="entry name" value="AAA_25"/>
    <property type="match status" value="1"/>
</dbReference>
<dbReference type="SUPFAM" id="SSF52540">
    <property type="entry name" value="P-loop containing nucleoside triphosphate hydrolases"/>
    <property type="match status" value="1"/>
</dbReference>
<accession>A0A7Y4LXZ9</accession>
<reference evidence="2 3" key="1">
    <citation type="submission" date="2020-03" db="EMBL/GenBank/DDBJ databases">
        <title>Bradyrhizobium diversity isolated from nodules of Indigofera sp.</title>
        <authorList>
            <person name="Klepa M."/>
            <person name="Helene L."/>
            <person name="Hungria M."/>
        </authorList>
    </citation>
    <scope>NUCLEOTIDE SEQUENCE [LARGE SCALE GENOMIC DNA]</scope>
    <source>
        <strain evidence="2 3">WSM 1791</strain>
    </source>
</reference>
<feature type="compositionally biased region" description="Basic and acidic residues" evidence="1">
    <location>
        <begin position="190"/>
        <end position="200"/>
    </location>
</feature>
<dbReference type="AlphaFoldDB" id="A0A7Y4LXZ9"/>
<organism evidence="2 3">
    <name type="scientific">Bradyrhizobium australiense</name>
    <dbReference type="NCBI Taxonomy" id="2721161"/>
    <lineage>
        <taxon>Bacteria</taxon>
        <taxon>Pseudomonadati</taxon>
        <taxon>Pseudomonadota</taxon>
        <taxon>Alphaproteobacteria</taxon>
        <taxon>Hyphomicrobiales</taxon>
        <taxon>Nitrobacteraceae</taxon>
        <taxon>Bradyrhizobium</taxon>
    </lineage>
</organism>
<gene>
    <name evidence="2" type="ORF">HCN58_26150</name>
</gene>